<evidence type="ECO:0000313" key="5">
    <source>
        <dbReference type="EMBL" id="RSH91887.1"/>
    </source>
</evidence>
<gene>
    <name evidence="5" type="ORF">EHS25_009257</name>
</gene>
<evidence type="ECO:0000256" key="2">
    <source>
        <dbReference type="ARBA" id="ARBA00005830"/>
    </source>
</evidence>
<keyword evidence="6" id="KW-1185">Reference proteome</keyword>
<evidence type="ECO:0000313" key="6">
    <source>
        <dbReference type="Proteomes" id="UP000279259"/>
    </source>
</evidence>
<dbReference type="Proteomes" id="UP000279259">
    <property type="component" value="Unassembled WGS sequence"/>
</dbReference>
<protein>
    <recommendedName>
        <fullName evidence="7">Fe2OG dioxygenase domain-containing protein</fullName>
    </recommendedName>
</protein>
<dbReference type="OrthoDB" id="445007at2759"/>
<dbReference type="SUPFAM" id="SSF51197">
    <property type="entry name" value="Clavaminate synthase-like"/>
    <property type="match status" value="1"/>
</dbReference>
<evidence type="ECO:0000256" key="4">
    <source>
        <dbReference type="ARBA" id="ARBA00023004"/>
    </source>
</evidence>
<reference evidence="5 6" key="1">
    <citation type="submission" date="2018-11" db="EMBL/GenBank/DDBJ databases">
        <title>Genome sequence of Saitozyma podzolica DSM 27192.</title>
        <authorList>
            <person name="Aliyu H."/>
            <person name="Gorte O."/>
            <person name="Ochsenreither K."/>
        </authorList>
    </citation>
    <scope>NUCLEOTIDE SEQUENCE [LARGE SCALE GENOMIC DNA]</scope>
    <source>
        <strain evidence="5 6">DSM 27192</strain>
    </source>
</reference>
<evidence type="ECO:0000256" key="3">
    <source>
        <dbReference type="ARBA" id="ARBA00022723"/>
    </source>
</evidence>
<keyword evidence="3" id="KW-0479">Metal-binding</keyword>
<dbReference type="Gene3D" id="2.60.120.620">
    <property type="entry name" value="q2cbj1_9rhob like domain"/>
    <property type="match status" value="1"/>
</dbReference>
<comment type="similarity">
    <text evidence="2">Belongs to the PhyH family.</text>
</comment>
<keyword evidence="4" id="KW-0408">Iron</keyword>
<comment type="cofactor">
    <cofactor evidence="1">
        <name>Fe cation</name>
        <dbReference type="ChEBI" id="CHEBI:24875"/>
    </cofactor>
</comment>
<evidence type="ECO:0000256" key="1">
    <source>
        <dbReference type="ARBA" id="ARBA00001962"/>
    </source>
</evidence>
<accession>A0A427YLF7</accession>
<dbReference type="InterPro" id="IPR008775">
    <property type="entry name" value="Phytyl_CoA_dOase-like"/>
</dbReference>
<dbReference type="AlphaFoldDB" id="A0A427YLF7"/>
<dbReference type="Pfam" id="PF05721">
    <property type="entry name" value="PhyH"/>
    <property type="match status" value="1"/>
</dbReference>
<dbReference type="PANTHER" id="PTHR20883:SF15">
    <property type="entry name" value="PHYTANOYL-COA DIOXYGENASE DOMAIN-CONTAINING PROTEIN 1"/>
    <property type="match status" value="1"/>
</dbReference>
<sequence>MALLSPEQLQKWHDEGYLVIPGFFTSEETTEMLDRAHQLLNDFRIEGHPLVSSYRRKEAELIVQTTFRTEEDGEHVGDEYFLNSGDKVSLGQASAFTAHHVELEIMATHGQIRYFLEPSSLSPATPTSPAKLLVPPAQSINKIGHALATLDPVFRRYTLENDRMTMLAKELGEHTSPRVLQSMIICKQPKIVPCHNDSTFLYTDPPSAVGAWVALEECTANNGCLSFLPGSHKSARVSSRFVRAQGGGTTFEDVPGVEPNAEKWDDLDGWVEAPCSPGTLVLIHGSVMHRSPPNPSDKSRVIYTFHMIEGAKGYVYDEKNW</sequence>
<evidence type="ECO:0008006" key="7">
    <source>
        <dbReference type="Google" id="ProtNLM"/>
    </source>
</evidence>
<dbReference type="GO" id="GO:0046872">
    <property type="term" value="F:metal ion binding"/>
    <property type="evidence" value="ECO:0007669"/>
    <property type="project" value="UniProtKB-KW"/>
</dbReference>
<dbReference type="EMBL" id="RSCD01000007">
    <property type="protein sequence ID" value="RSH91887.1"/>
    <property type="molecule type" value="Genomic_DNA"/>
</dbReference>
<organism evidence="5 6">
    <name type="scientific">Saitozyma podzolica</name>
    <dbReference type="NCBI Taxonomy" id="1890683"/>
    <lineage>
        <taxon>Eukaryota</taxon>
        <taxon>Fungi</taxon>
        <taxon>Dikarya</taxon>
        <taxon>Basidiomycota</taxon>
        <taxon>Agaricomycotina</taxon>
        <taxon>Tremellomycetes</taxon>
        <taxon>Tremellales</taxon>
        <taxon>Trimorphomycetaceae</taxon>
        <taxon>Saitozyma</taxon>
    </lineage>
</organism>
<dbReference type="PANTHER" id="PTHR20883">
    <property type="entry name" value="PHYTANOYL-COA DIOXYGENASE DOMAIN CONTAINING 1"/>
    <property type="match status" value="1"/>
</dbReference>
<name>A0A427YLF7_9TREE</name>
<dbReference type="STRING" id="1890683.A0A427YLF7"/>
<comment type="caution">
    <text evidence="5">The sequence shown here is derived from an EMBL/GenBank/DDBJ whole genome shotgun (WGS) entry which is preliminary data.</text>
</comment>
<proteinExistence type="inferred from homology"/>